<reference evidence="2" key="1">
    <citation type="submission" date="2016-02" db="EMBL/GenBank/DDBJ databases">
        <authorList>
            <person name="Wen L."/>
            <person name="He K."/>
            <person name="Yang H."/>
        </authorList>
    </citation>
    <scope>NUCLEOTIDE SEQUENCE [LARGE SCALE GENOMIC DNA]</scope>
    <source>
        <strain evidence="2">JCM 15929</strain>
    </source>
</reference>
<sequence>MLTGIGVDTTVFSGTFGAPVTNTSTIGGGERTTYACGNSDGTLTIEVARLPNDDAARKDADYAVQEQYEDMLSGPNGVKKRYSDGGGYLINPDTGVSRQTFTVGSWSILVEANFDDRAIARAEGKSDPVPTVIRTLDRIKTTVPESIQSGQW</sequence>
<dbReference type="Proteomes" id="UP000070258">
    <property type="component" value="Unassembled WGS sequence"/>
</dbReference>
<dbReference type="AlphaFoldDB" id="A0A138ADY9"/>
<evidence type="ECO:0000313" key="2">
    <source>
        <dbReference type="Proteomes" id="UP000070258"/>
    </source>
</evidence>
<comment type="caution">
    <text evidence="1">The sequence shown here is derived from an EMBL/GenBank/DDBJ whole genome shotgun (WGS) entry which is preliminary data.</text>
</comment>
<proteinExistence type="predicted"/>
<name>A0A138ADY9_9ACTN</name>
<gene>
    <name evidence="1" type="ORF">AXK60_08535</name>
</gene>
<protein>
    <submittedName>
        <fullName evidence="1">Uncharacterized protein</fullName>
    </submittedName>
</protein>
<dbReference type="EMBL" id="LSRF01000044">
    <property type="protein sequence ID" value="KXP08711.1"/>
    <property type="molecule type" value="Genomic_DNA"/>
</dbReference>
<accession>A0A138ADY9</accession>
<organism evidence="1 2">
    <name type="scientific">Tsukamurella pseudospumae</name>
    <dbReference type="NCBI Taxonomy" id="239498"/>
    <lineage>
        <taxon>Bacteria</taxon>
        <taxon>Bacillati</taxon>
        <taxon>Actinomycetota</taxon>
        <taxon>Actinomycetes</taxon>
        <taxon>Mycobacteriales</taxon>
        <taxon>Tsukamurellaceae</taxon>
        <taxon>Tsukamurella</taxon>
    </lineage>
</organism>
<evidence type="ECO:0000313" key="1">
    <source>
        <dbReference type="EMBL" id="KXP08711.1"/>
    </source>
</evidence>